<proteinExistence type="predicted"/>
<dbReference type="CDD" id="cd17536">
    <property type="entry name" value="REC_YesN-like"/>
    <property type="match status" value="1"/>
</dbReference>
<dbReference type="PANTHER" id="PTHR43280:SF28">
    <property type="entry name" value="HTH-TYPE TRANSCRIPTIONAL ACTIVATOR RHAS"/>
    <property type="match status" value="1"/>
</dbReference>
<dbReference type="PANTHER" id="PTHR43280">
    <property type="entry name" value="ARAC-FAMILY TRANSCRIPTIONAL REGULATOR"/>
    <property type="match status" value="1"/>
</dbReference>
<dbReference type="Gene3D" id="3.40.50.2300">
    <property type="match status" value="1"/>
</dbReference>
<dbReference type="RefSeq" id="WP_317940317.1">
    <property type="nucleotide sequence ID" value="NZ_JAUBDJ010000002.1"/>
</dbReference>
<dbReference type="InterPro" id="IPR018060">
    <property type="entry name" value="HTH_AraC"/>
</dbReference>
<sequence>MNILCVDDEPIVIEQLEFILKPAFPSWNLFLANDSIQAKSFMNSTYLHLAFLDIEMPGKSGLELAKDIISKQPHTQVVILSAHQDFSFAQKAIQIGVKEYLTKPIIESELIDVVLKLTPDTFLRNYSRVVNAAITYIQENYRSRISLNDIAEGIHVSPSYLSRKFSDEAKTSIMNYLNDYRIEKAKYLLTSTNENISEIAEQIGFNSLHYFSTQFKKKEQITPKQFREMTLYAN</sequence>
<dbReference type="PROSITE" id="PS50110">
    <property type="entry name" value="RESPONSE_REGULATORY"/>
    <property type="match status" value="1"/>
</dbReference>
<dbReference type="GO" id="GO:0003700">
    <property type="term" value="F:DNA-binding transcription factor activity"/>
    <property type="evidence" value="ECO:0007669"/>
    <property type="project" value="InterPro"/>
</dbReference>
<protein>
    <submittedName>
        <fullName evidence="7">Response regulator</fullName>
    </submittedName>
</protein>
<dbReference type="InterPro" id="IPR011006">
    <property type="entry name" value="CheY-like_superfamily"/>
</dbReference>
<evidence type="ECO:0000256" key="1">
    <source>
        <dbReference type="ARBA" id="ARBA00023015"/>
    </source>
</evidence>
<dbReference type="EMBL" id="JAUBDJ010000002">
    <property type="protein sequence ID" value="MDW0116223.1"/>
    <property type="molecule type" value="Genomic_DNA"/>
</dbReference>
<feature type="domain" description="HTH araC/xylS-type" evidence="5">
    <location>
        <begin position="131"/>
        <end position="229"/>
    </location>
</feature>
<keyword evidence="1" id="KW-0805">Transcription regulation</keyword>
<dbReference type="PROSITE" id="PS00041">
    <property type="entry name" value="HTH_ARAC_FAMILY_1"/>
    <property type="match status" value="1"/>
</dbReference>
<dbReference type="SMART" id="SM00448">
    <property type="entry name" value="REC"/>
    <property type="match status" value="1"/>
</dbReference>
<feature type="domain" description="Response regulatory" evidence="6">
    <location>
        <begin position="2"/>
        <end position="118"/>
    </location>
</feature>
<feature type="modified residue" description="4-aspartylphosphate" evidence="4">
    <location>
        <position position="53"/>
    </location>
</feature>
<name>A0AAW9AAR7_9BACL</name>
<gene>
    <name evidence="7" type="ORF">QTL97_04705</name>
</gene>
<evidence type="ECO:0000256" key="4">
    <source>
        <dbReference type="PROSITE-ProRule" id="PRU00169"/>
    </source>
</evidence>
<dbReference type="PROSITE" id="PS01124">
    <property type="entry name" value="HTH_ARAC_FAMILY_2"/>
    <property type="match status" value="1"/>
</dbReference>
<dbReference type="Pfam" id="PF00072">
    <property type="entry name" value="Response_reg"/>
    <property type="match status" value="1"/>
</dbReference>
<accession>A0AAW9AAR7</accession>
<evidence type="ECO:0000256" key="2">
    <source>
        <dbReference type="ARBA" id="ARBA00023125"/>
    </source>
</evidence>
<dbReference type="AlphaFoldDB" id="A0AAW9AAR7"/>
<evidence type="ECO:0000313" key="7">
    <source>
        <dbReference type="EMBL" id="MDW0116223.1"/>
    </source>
</evidence>
<dbReference type="Pfam" id="PF12833">
    <property type="entry name" value="HTH_18"/>
    <property type="match status" value="1"/>
</dbReference>
<evidence type="ECO:0000259" key="5">
    <source>
        <dbReference type="PROSITE" id="PS01124"/>
    </source>
</evidence>
<comment type="caution">
    <text evidence="7">The sequence shown here is derived from an EMBL/GenBank/DDBJ whole genome shotgun (WGS) entry which is preliminary data.</text>
</comment>
<reference evidence="7 8" key="1">
    <citation type="submission" date="2023-06" db="EMBL/GenBank/DDBJ databases">
        <title>Sporosarcina sp. nov., isolated from Korean traditional fermented seafood 'Jeotgal'.</title>
        <authorList>
            <person name="Yang A.I."/>
            <person name="Shin N.-R."/>
        </authorList>
    </citation>
    <scope>NUCLEOTIDE SEQUENCE [LARGE SCALE GENOMIC DNA]</scope>
    <source>
        <strain evidence="7 8">KCTC43456</strain>
    </source>
</reference>
<dbReference type="SUPFAM" id="SSF46689">
    <property type="entry name" value="Homeodomain-like"/>
    <property type="match status" value="2"/>
</dbReference>
<dbReference type="InterPro" id="IPR018062">
    <property type="entry name" value="HTH_AraC-typ_CS"/>
</dbReference>
<organism evidence="7 8">
    <name type="scientific">Sporosarcina thermotolerans</name>
    <dbReference type="NCBI Taxonomy" id="633404"/>
    <lineage>
        <taxon>Bacteria</taxon>
        <taxon>Bacillati</taxon>
        <taxon>Bacillota</taxon>
        <taxon>Bacilli</taxon>
        <taxon>Bacillales</taxon>
        <taxon>Caryophanaceae</taxon>
        <taxon>Sporosarcina</taxon>
    </lineage>
</organism>
<dbReference type="SMART" id="SM00342">
    <property type="entry name" value="HTH_ARAC"/>
    <property type="match status" value="1"/>
</dbReference>
<evidence type="ECO:0000256" key="3">
    <source>
        <dbReference type="ARBA" id="ARBA00023163"/>
    </source>
</evidence>
<keyword evidence="2" id="KW-0238">DNA-binding</keyword>
<dbReference type="SUPFAM" id="SSF52172">
    <property type="entry name" value="CheY-like"/>
    <property type="match status" value="1"/>
</dbReference>
<dbReference type="InterPro" id="IPR009057">
    <property type="entry name" value="Homeodomain-like_sf"/>
</dbReference>
<dbReference type="Proteomes" id="UP001271648">
    <property type="component" value="Unassembled WGS sequence"/>
</dbReference>
<keyword evidence="3" id="KW-0804">Transcription</keyword>
<dbReference type="PRINTS" id="PR00032">
    <property type="entry name" value="HTHARAC"/>
</dbReference>
<keyword evidence="4" id="KW-0597">Phosphoprotein</keyword>
<dbReference type="GO" id="GO:0043565">
    <property type="term" value="F:sequence-specific DNA binding"/>
    <property type="evidence" value="ECO:0007669"/>
    <property type="project" value="InterPro"/>
</dbReference>
<dbReference type="InterPro" id="IPR020449">
    <property type="entry name" value="Tscrpt_reg_AraC-type_HTH"/>
</dbReference>
<keyword evidence="8" id="KW-1185">Reference proteome</keyword>
<evidence type="ECO:0000313" key="8">
    <source>
        <dbReference type="Proteomes" id="UP001271648"/>
    </source>
</evidence>
<dbReference type="GO" id="GO:0000160">
    <property type="term" value="P:phosphorelay signal transduction system"/>
    <property type="evidence" value="ECO:0007669"/>
    <property type="project" value="InterPro"/>
</dbReference>
<dbReference type="InterPro" id="IPR001789">
    <property type="entry name" value="Sig_transdc_resp-reg_receiver"/>
</dbReference>
<evidence type="ECO:0000259" key="6">
    <source>
        <dbReference type="PROSITE" id="PS50110"/>
    </source>
</evidence>
<dbReference type="Gene3D" id="1.10.10.60">
    <property type="entry name" value="Homeodomain-like"/>
    <property type="match status" value="2"/>
</dbReference>